<dbReference type="AlphaFoldDB" id="A0A4P7W3A6"/>
<feature type="chain" id="PRO_5020904291" evidence="1">
    <location>
        <begin position="29"/>
        <end position="231"/>
    </location>
</feature>
<gene>
    <name evidence="2" type="ORF">E7747_08530</name>
</gene>
<evidence type="ECO:0000313" key="3">
    <source>
        <dbReference type="Proteomes" id="UP000297149"/>
    </source>
</evidence>
<sequence length="231" mass="26342">MSQIPYLKRFLLSIVPAFLISSALTSCNDDDGIDGPVEMQLWDIVTYEGKGSDGQGSVFTLRQVDDSPLVTLTSNLGLQDLEAPTRLMIRYIPEGGQAYVSDRIQLLGASKINTGETATEWKEDYDKWNRDKVFLYSAWRTGTYINFHLRLTYSNDPRIFNLVLDPATRESETPEFYLVHIMAEETDYHDRAYFASFDIGEIWNAPGIKGVKIHIADTNLNKDIFTFYKNN</sequence>
<reference evidence="3" key="1">
    <citation type="submission" date="2019-02" db="EMBL/GenBank/DDBJ databases">
        <title>Isolation and identification of novel species under the genus Muribaculum.</title>
        <authorList>
            <person name="Miyake S."/>
            <person name="Ding Y."/>
            <person name="Low A."/>
            <person name="Soh M."/>
            <person name="Seedorf H."/>
        </authorList>
    </citation>
    <scope>NUCLEOTIDE SEQUENCE [LARGE SCALE GENOMIC DNA]</scope>
    <source>
        <strain evidence="3">H5</strain>
    </source>
</reference>
<dbReference type="EMBL" id="CP039396">
    <property type="protein sequence ID" value="QCD42322.1"/>
    <property type="molecule type" value="Genomic_DNA"/>
</dbReference>
<dbReference type="Gene3D" id="2.60.40.2370">
    <property type="entry name" value="NigD-like, C-terminal beta sandwich domain"/>
    <property type="match status" value="1"/>
</dbReference>
<keyword evidence="1" id="KW-0732">Signal</keyword>
<dbReference type="Proteomes" id="UP000297149">
    <property type="component" value="Chromosome"/>
</dbReference>
<protein>
    <submittedName>
        <fullName evidence="2">Uncharacterized protein</fullName>
    </submittedName>
</protein>
<evidence type="ECO:0000256" key="1">
    <source>
        <dbReference type="SAM" id="SignalP"/>
    </source>
</evidence>
<organism evidence="2 3">
    <name type="scientific">Duncaniella dubosii</name>
    <dbReference type="NCBI Taxonomy" id="2518971"/>
    <lineage>
        <taxon>Bacteria</taxon>
        <taxon>Pseudomonadati</taxon>
        <taxon>Bacteroidota</taxon>
        <taxon>Bacteroidia</taxon>
        <taxon>Bacteroidales</taxon>
        <taxon>Muribaculaceae</taxon>
        <taxon>Duncaniella</taxon>
    </lineage>
</organism>
<evidence type="ECO:0000313" key="2">
    <source>
        <dbReference type="EMBL" id="QCD42322.1"/>
    </source>
</evidence>
<dbReference type="InterPro" id="IPR038143">
    <property type="entry name" value="NigD-like_C_dom_sf"/>
</dbReference>
<proteinExistence type="predicted"/>
<dbReference type="KEGG" id="ddb:E7747_08530"/>
<dbReference type="RefSeq" id="WP_136415393.1">
    <property type="nucleotide sequence ID" value="NZ_CP039396.1"/>
</dbReference>
<accession>A0A4P7W3A6</accession>
<name>A0A4P7W3A6_9BACT</name>
<keyword evidence="3" id="KW-1185">Reference proteome</keyword>
<feature type="signal peptide" evidence="1">
    <location>
        <begin position="1"/>
        <end position="28"/>
    </location>
</feature>